<dbReference type="GO" id="GO:0015648">
    <property type="term" value="F:lipid-linked peptidoglycan transporter activity"/>
    <property type="evidence" value="ECO:0007669"/>
    <property type="project" value="TreeGrafter"/>
</dbReference>
<feature type="transmembrane region" description="Helical" evidence="6">
    <location>
        <begin position="363"/>
        <end position="384"/>
    </location>
</feature>
<dbReference type="PANTHER" id="PTHR30474:SF3">
    <property type="entry name" value="PEPTIDOGLYCAN GLYCOSYLTRANSFERASE RODA"/>
    <property type="match status" value="1"/>
</dbReference>
<keyword evidence="4 6" id="KW-1133">Transmembrane helix</keyword>
<feature type="transmembrane region" description="Helical" evidence="6">
    <location>
        <begin position="93"/>
        <end position="112"/>
    </location>
</feature>
<reference evidence="7" key="1">
    <citation type="submission" date="2020-05" db="EMBL/GenBank/DDBJ databases">
        <authorList>
            <person name="Chiriac C."/>
            <person name="Salcher M."/>
            <person name="Ghai R."/>
            <person name="Kavagutti S V."/>
        </authorList>
    </citation>
    <scope>NUCLEOTIDE SEQUENCE</scope>
</reference>
<dbReference type="GO" id="GO:0005886">
    <property type="term" value="C:plasma membrane"/>
    <property type="evidence" value="ECO:0007669"/>
    <property type="project" value="TreeGrafter"/>
</dbReference>
<dbReference type="GO" id="GO:0051301">
    <property type="term" value="P:cell division"/>
    <property type="evidence" value="ECO:0007669"/>
    <property type="project" value="InterPro"/>
</dbReference>
<dbReference type="InterPro" id="IPR001182">
    <property type="entry name" value="FtsW/RodA"/>
</dbReference>
<organism evidence="7">
    <name type="scientific">freshwater metagenome</name>
    <dbReference type="NCBI Taxonomy" id="449393"/>
    <lineage>
        <taxon>unclassified sequences</taxon>
        <taxon>metagenomes</taxon>
        <taxon>ecological metagenomes</taxon>
    </lineage>
</organism>
<comment type="subcellular location">
    <subcellularLocation>
        <location evidence="1">Membrane</location>
        <topology evidence="1">Multi-pass membrane protein</topology>
    </subcellularLocation>
</comment>
<proteinExistence type="predicted"/>
<feature type="transmembrane region" description="Helical" evidence="6">
    <location>
        <begin position="36"/>
        <end position="57"/>
    </location>
</feature>
<name>A0A6J7ERN1_9ZZZZ</name>
<sequence length="462" mass="49815">MQALSRRSTELGLIIMAGTITTAMYVLASLGKNSTIPPIIVPFFLALLGLLLVAHFATRKLARGADATLLPLAAILHGIGYVMITRLNDHLAGLQTIWTFVAIAAYIGTLLVVQRVPDLARYKWTFFILGAALLLAPLVPGVGRSVGGARIWVSVGPINFQPGEFAKILLALFFAGYLYERRELIAASTWRVGPLRLPEPRHLLPILAAWGFAVVVMVGQKDLGSSLLFFTLFVVMVWVATERATFLVIGFAMFGAAAYSSFRLFAHVQDRVHIWLDPWSQYQGKGYQIVQGLFAMGDGGVAGTGLGQGHPGLIPAVQTDFIFAAIGEELGLIGATAVLISFVLMVGAGMRIAIRAERPFEKLLAVGLTTLLGVQSFIIIGGVIRVVPLTGITLPFVSYGGSSLVANYMLLALLMRVSDSTARRIGELPDDPTIIERWAAWKLRRSIGKVSGNDTVEMSTTP</sequence>
<feature type="transmembrane region" description="Helical" evidence="6">
    <location>
        <begin position="396"/>
        <end position="415"/>
    </location>
</feature>
<feature type="transmembrane region" description="Helical" evidence="6">
    <location>
        <begin position="223"/>
        <end position="239"/>
    </location>
</feature>
<keyword evidence="3" id="KW-0133">Cell shape</keyword>
<feature type="transmembrane region" description="Helical" evidence="6">
    <location>
        <begin position="12"/>
        <end position="30"/>
    </location>
</feature>
<gene>
    <name evidence="7" type="ORF">UFOPK3376_02262</name>
</gene>
<evidence type="ECO:0000256" key="4">
    <source>
        <dbReference type="ARBA" id="ARBA00022989"/>
    </source>
</evidence>
<evidence type="ECO:0000256" key="3">
    <source>
        <dbReference type="ARBA" id="ARBA00022960"/>
    </source>
</evidence>
<evidence type="ECO:0000256" key="1">
    <source>
        <dbReference type="ARBA" id="ARBA00004141"/>
    </source>
</evidence>
<feature type="transmembrane region" description="Helical" evidence="6">
    <location>
        <begin position="163"/>
        <end position="179"/>
    </location>
</feature>
<dbReference type="PANTHER" id="PTHR30474">
    <property type="entry name" value="CELL CYCLE PROTEIN"/>
    <property type="match status" value="1"/>
</dbReference>
<feature type="transmembrane region" description="Helical" evidence="6">
    <location>
        <begin position="69"/>
        <end position="87"/>
    </location>
</feature>
<evidence type="ECO:0000256" key="6">
    <source>
        <dbReference type="SAM" id="Phobius"/>
    </source>
</evidence>
<accession>A0A6J7ERN1</accession>
<dbReference type="AlphaFoldDB" id="A0A6J7ERN1"/>
<keyword evidence="5 6" id="KW-0472">Membrane</keyword>
<dbReference type="GO" id="GO:0032153">
    <property type="term" value="C:cell division site"/>
    <property type="evidence" value="ECO:0007669"/>
    <property type="project" value="TreeGrafter"/>
</dbReference>
<feature type="transmembrane region" description="Helical" evidence="6">
    <location>
        <begin position="200"/>
        <end position="217"/>
    </location>
</feature>
<feature type="transmembrane region" description="Helical" evidence="6">
    <location>
        <begin position="330"/>
        <end position="354"/>
    </location>
</feature>
<dbReference type="EMBL" id="CAFBLP010000067">
    <property type="protein sequence ID" value="CAB4886177.1"/>
    <property type="molecule type" value="Genomic_DNA"/>
</dbReference>
<evidence type="ECO:0000256" key="5">
    <source>
        <dbReference type="ARBA" id="ARBA00023136"/>
    </source>
</evidence>
<evidence type="ECO:0000313" key="7">
    <source>
        <dbReference type="EMBL" id="CAB4886177.1"/>
    </source>
</evidence>
<evidence type="ECO:0000256" key="2">
    <source>
        <dbReference type="ARBA" id="ARBA00022692"/>
    </source>
</evidence>
<feature type="transmembrane region" description="Helical" evidence="6">
    <location>
        <begin position="124"/>
        <end position="143"/>
    </location>
</feature>
<dbReference type="GO" id="GO:0008360">
    <property type="term" value="P:regulation of cell shape"/>
    <property type="evidence" value="ECO:0007669"/>
    <property type="project" value="UniProtKB-KW"/>
</dbReference>
<keyword evidence="2 6" id="KW-0812">Transmembrane</keyword>
<dbReference type="Pfam" id="PF01098">
    <property type="entry name" value="FTSW_RODA_SPOVE"/>
    <property type="match status" value="1"/>
</dbReference>
<feature type="transmembrane region" description="Helical" evidence="6">
    <location>
        <begin position="246"/>
        <end position="266"/>
    </location>
</feature>
<protein>
    <submittedName>
        <fullName evidence="7">Unannotated protein</fullName>
    </submittedName>
</protein>